<dbReference type="RefSeq" id="WP_009598089.1">
    <property type="nucleotide sequence ID" value="NC_018011.1"/>
</dbReference>
<evidence type="ECO:0000313" key="3">
    <source>
        <dbReference type="Proteomes" id="UP000006052"/>
    </source>
</evidence>
<keyword evidence="1" id="KW-0812">Transmembrane</keyword>
<gene>
    <name evidence="2" type="ordered locus">Alfi_2773</name>
</gene>
<dbReference type="KEGG" id="afd:Alfi_2773"/>
<dbReference type="Proteomes" id="UP000006052">
    <property type="component" value="Chromosome"/>
</dbReference>
<dbReference type="STRING" id="679935.Alfi_2773"/>
<accession>I3YPW0</accession>
<dbReference type="HOGENOM" id="CLU_1599264_0_0_10"/>
<keyword evidence="1" id="KW-0472">Membrane</keyword>
<reference evidence="3" key="1">
    <citation type="journal article" date="2013" name="Stand. Genomic Sci.">
        <title>Complete genome sequence of the bile-resistant pigment-producing anaerobe Alistipes finegoldii type strain (AHN2437(T)).</title>
        <authorList>
            <person name="Mavromatis K."/>
            <person name="Stackebrandt E."/>
            <person name="Munk C."/>
            <person name="Lapidus A."/>
            <person name="Nolan M."/>
            <person name="Lucas S."/>
            <person name="Hammon N."/>
            <person name="Deshpande S."/>
            <person name="Cheng J.F."/>
            <person name="Tapia R."/>
            <person name="Goodwin L.A."/>
            <person name="Pitluck S."/>
            <person name="Liolios K."/>
            <person name="Pagani I."/>
            <person name="Ivanova N."/>
            <person name="Mikhailova N."/>
            <person name="Huntemann M."/>
            <person name="Pati A."/>
            <person name="Chen A."/>
            <person name="Palaniappan K."/>
            <person name="Land M."/>
            <person name="Hauser L."/>
            <person name="Rohde M."/>
            <person name="Gronow S."/>
            <person name="Goker M."/>
            <person name="Detter J.C."/>
            <person name="Bristow J."/>
            <person name="Eisen J.A."/>
            <person name="Markowitz V."/>
            <person name="Hugenholtz P."/>
            <person name="Kyrpides N.C."/>
            <person name="Klenk H.P."/>
            <person name="Woyke T."/>
        </authorList>
    </citation>
    <scope>NUCLEOTIDE SEQUENCE</scope>
    <source>
        <strain evidence="3">DSM 17242 / JCM 16770 / AHN 2437 / CCUG 46020 / CIP 107999</strain>
    </source>
</reference>
<dbReference type="AlphaFoldDB" id="I3YPW0"/>
<proteinExistence type="predicted"/>
<name>I3YPW0_ALIFI</name>
<evidence type="ECO:0000313" key="2">
    <source>
        <dbReference type="EMBL" id="AFL79028.1"/>
    </source>
</evidence>
<dbReference type="PATRIC" id="fig|679935.3.peg.2687"/>
<feature type="transmembrane region" description="Helical" evidence="1">
    <location>
        <begin position="21"/>
        <end position="39"/>
    </location>
</feature>
<protein>
    <submittedName>
        <fullName evidence="2">Uncharacterized protein</fullName>
    </submittedName>
</protein>
<feature type="transmembrane region" description="Helical" evidence="1">
    <location>
        <begin position="55"/>
        <end position="76"/>
    </location>
</feature>
<organism evidence="2 3">
    <name type="scientific">Alistipes finegoldii (strain DSM 17242 / JCM 16770 / CCUG 46020 / CIP 107999 / KCTC 15236 / AHN 2437)</name>
    <dbReference type="NCBI Taxonomy" id="679935"/>
    <lineage>
        <taxon>Bacteria</taxon>
        <taxon>Pseudomonadati</taxon>
        <taxon>Bacteroidota</taxon>
        <taxon>Bacteroidia</taxon>
        <taxon>Bacteroidales</taxon>
        <taxon>Rikenellaceae</taxon>
        <taxon>Alistipes</taxon>
    </lineage>
</organism>
<sequence>MKNMIDDAIYSASPEIACRRYNPSLGIVLTAGSITLLWANSHASLFTENDMLSQWNLLISSCILCTGIVMICYRLFGDSSAPVEKRSRERLYRSEYSFEAHDLPKVQSAIECGNFAVLQNLPRSYQPAAQVICYRTDSGSLIAAQVLMNRQPTGEIKVFRAGEYDF</sequence>
<dbReference type="EMBL" id="CP003274">
    <property type="protein sequence ID" value="AFL79028.1"/>
    <property type="molecule type" value="Genomic_DNA"/>
</dbReference>
<keyword evidence="1" id="KW-1133">Transmembrane helix</keyword>
<evidence type="ECO:0000256" key="1">
    <source>
        <dbReference type="SAM" id="Phobius"/>
    </source>
</evidence>